<protein>
    <submittedName>
        <fullName evidence="2">T9SS type A sorting domain-containing protein</fullName>
    </submittedName>
</protein>
<reference evidence="2" key="1">
    <citation type="submission" date="2020-08" db="EMBL/GenBank/DDBJ databases">
        <title>Lewinella bacteria from marine environments.</title>
        <authorList>
            <person name="Zhong Y."/>
        </authorList>
    </citation>
    <scope>NUCLEOTIDE SEQUENCE</scope>
    <source>
        <strain evidence="2">KCTC 42187</strain>
    </source>
</reference>
<sequence>MQLRTLLVLLSGLLGAFQASAQITINRADFPRPADLQDTIVLSSLADASFDLAEGDGQVWDFSALQPMETRVRVYQSAAADTLLPNAFQKEDINLFFQAFPIPTTLYTGLDDEGWYDVGRVTTSVKYPIAQITGSPTDTLAFPGLVQEYPGRINTIQFPMAFGDEWEQTHLEQTPYELTVAAFGLNQTPGLNRRSFTEKREVVGSGEIRLPRGTDEPQLSTEVLLVRITTTAIDSFFLGGAPAPAPLLAAFGISQAQVSVGVRFVFYRPGAGAPVADIFENNRFITYRPRLAEPLVSVREHFLPSVRHYPNPIAAGTPLTIEAGQPIGSGRVEVVDMQGRRVFQQDFRAAGSQSLTLDLPANLPTGLYVYHLRNTAGQRIWAGRLQVMQ</sequence>
<evidence type="ECO:0000313" key="2">
    <source>
        <dbReference type="EMBL" id="MBC6994183.1"/>
    </source>
</evidence>
<dbReference type="AlphaFoldDB" id="A0A923T8P4"/>
<dbReference type="InterPro" id="IPR026444">
    <property type="entry name" value="Secre_tail"/>
</dbReference>
<name>A0A923T8P4_9BACT</name>
<dbReference type="EMBL" id="JACSIT010000091">
    <property type="protein sequence ID" value="MBC6994183.1"/>
    <property type="molecule type" value="Genomic_DNA"/>
</dbReference>
<feature type="signal peptide" evidence="1">
    <location>
        <begin position="1"/>
        <end position="21"/>
    </location>
</feature>
<proteinExistence type="predicted"/>
<dbReference type="NCBIfam" id="TIGR04183">
    <property type="entry name" value="Por_Secre_tail"/>
    <property type="match status" value="1"/>
</dbReference>
<dbReference type="RefSeq" id="WP_187466268.1">
    <property type="nucleotide sequence ID" value="NZ_JACSIT010000091.1"/>
</dbReference>
<evidence type="ECO:0000313" key="3">
    <source>
        <dbReference type="Proteomes" id="UP000650081"/>
    </source>
</evidence>
<evidence type="ECO:0000256" key="1">
    <source>
        <dbReference type="SAM" id="SignalP"/>
    </source>
</evidence>
<comment type="caution">
    <text evidence="2">The sequence shown here is derived from an EMBL/GenBank/DDBJ whole genome shotgun (WGS) entry which is preliminary data.</text>
</comment>
<keyword evidence="3" id="KW-1185">Reference proteome</keyword>
<dbReference type="Proteomes" id="UP000650081">
    <property type="component" value="Unassembled WGS sequence"/>
</dbReference>
<feature type="chain" id="PRO_5036758695" evidence="1">
    <location>
        <begin position="22"/>
        <end position="389"/>
    </location>
</feature>
<keyword evidence="1" id="KW-0732">Signal</keyword>
<organism evidence="2 3">
    <name type="scientific">Neolewinella lacunae</name>
    <dbReference type="NCBI Taxonomy" id="1517758"/>
    <lineage>
        <taxon>Bacteria</taxon>
        <taxon>Pseudomonadati</taxon>
        <taxon>Bacteroidota</taxon>
        <taxon>Saprospiria</taxon>
        <taxon>Saprospirales</taxon>
        <taxon>Lewinellaceae</taxon>
        <taxon>Neolewinella</taxon>
    </lineage>
</organism>
<gene>
    <name evidence="2" type="ORF">H9S92_08420</name>
</gene>
<accession>A0A923T8P4</accession>